<dbReference type="GO" id="GO:0008408">
    <property type="term" value="F:3'-5' exonuclease activity"/>
    <property type="evidence" value="ECO:0007669"/>
    <property type="project" value="InterPro"/>
</dbReference>
<keyword evidence="7 14" id="KW-0548">Nucleotidyltransferase</keyword>
<dbReference type="EC" id="2.7.7.7" evidence="14"/>
<evidence type="ECO:0000256" key="9">
    <source>
        <dbReference type="ARBA" id="ARBA00022932"/>
    </source>
</evidence>
<dbReference type="NCBIfam" id="TIGR00663">
    <property type="entry name" value="dnan"/>
    <property type="match status" value="1"/>
</dbReference>
<keyword evidence="10" id="KW-0238">DNA-binding</keyword>
<evidence type="ECO:0000259" key="11">
    <source>
        <dbReference type="Pfam" id="PF00712"/>
    </source>
</evidence>
<dbReference type="PANTHER" id="PTHR30478:SF0">
    <property type="entry name" value="BETA SLIDING CLAMP"/>
    <property type="match status" value="1"/>
</dbReference>
<evidence type="ECO:0000256" key="5">
    <source>
        <dbReference type="ARBA" id="ARBA00022490"/>
    </source>
</evidence>
<reference evidence="14" key="1">
    <citation type="submission" date="2019-01" db="EMBL/GenBank/DDBJ databases">
        <authorList>
            <consortium name="Pathogen Informatics"/>
        </authorList>
    </citation>
    <scope>NUCLEOTIDE SEQUENCE [LARGE SCALE GENOMIC DNA]</scope>
    <source>
        <strain evidence="14">NCTC10113</strain>
    </source>
</reference>
<dbReference type="PANTHER" id="PTHR30478">
    <property type="entry name" value="DNA POLYMERASE III SUBUNIT BETA"/>
    <property type="match status" value="1"/>
</dbReference>
<dbReference type="Pfam" id="PF02768">
    <property type="entry name" value="DNA_pol3_beta_3"/>
    <property type="match status" value="1"/>
</dbReference>
<dbReference type="AlphaFoldDB" id="A0A448ZZD6"/>
<dbReference type="InterPro" id="IPR001001">
    <property type="entry name" value="DNA_polIII_beta"/>
</dbReference>
<feature type="domain" description="DNA polymerase III beta sliding clamp central" evidence="12">
    <location>
        <begin position="131"/>
        <end position="239"/>
    </location>
</feature>
<evidence type="ECO:0000256" key="2">
    <source>
        <dbReference type="ARBA" id="ARBA00004496"/>
    </source>
</evidence>
<dbReference type="GO" id="GO:0003677">
    <property type="term" value="F:DNA binding"/>
    <property type="evidence" value="ECO:0007669"/>
    <property type="project" value="UniProtKB-KW"/>
</dbReference>
<keyword evidence="9" id="KW-0239">DNA-directed DNA polymerase</keyword>
<comment type="subcellular location">
    <subcellularLocation>
        <location evidence="2">Cytoplasm</location>
    </subcellularLocation>
</comment>
<evidence type="ECO:0000256" key="8">
    <source>
        <dbReference type="ARBA" id="ARBA00022705"/>
    </source>
</evidence>
<evidence type="ECO:0000256" key="7">
    <source>
        <dbReference type="ARBA" id="ARBA00022695"/>
    </source>
</evidence>
<feature type="domain" description="DNA polymerase III beta sliding clamp N-terminal" evidence="11">
    <location>
        <begin position="1"/>
        <end position="120"/>
    </location>
</feature>
<accession>A0A448ZZD6</accession>
<feature type="domain" description="DNA polymerase III beta sliding clamp C-terminal" evidence="13">
    <location>
        <begin position="244"/>
        <end position="354"/>
    </location>
</feature>
<dbReference type="Pfam" id="PF02767">
    <property type="entry name" value="DNA_pol3_beta_2"/>
    <property type="match status" value="1"/>
</dbReference>
<evidence type="ECO:0000259" key="13">
    <source>
        <dbReference type="Pfam" id="PF02768"/>
    </source>
</evidence>
<sequence>MEIKINKQILDNALEYVSKAVDTNPFIPAMKGILIEAEDDLITFIGSDGEISIKHTVKTSINAQIINPGICLVELNILKNVEKKLDGDISLITNDKLLTVIAGSDKYTLNLYDNTEYPSIDFSIYGEKLTIEWAKFKDIAKDVWFAAATDDKSVILGCVNISASNKQLKMLATDRYRYAQETLPIESDVEFNISVQQKNLKNILAFEHNGPITLHISDFKIAFEFDNNIIQSKIVEQIYMDVSKIMPKEFANTLIIEKRELNNLLNKASVIITESYNKIRLHIINKVLTISSSREEIAAAEIKTSNFEYSNDELKLALNSKFLRDAISVFDDKLKIQITKDNLKLVVTSASNPNNIQLFTGQKGF</sequence>
<evidence type="ECO:0000256" key="10">
    <source>
        <dbReference type="ARBA" id="ARBA00023125"/>
    </source>
</evidence>
<dbReference type="RefSeq" id="WP_024543849.1">
    <property type="nucleotide sequence ID" value="NZ_BPLW01000001.1"/>
</dbReference>
<proteinExistence type="inferred from homology"/>
<dbReference type="InterPro" id="IPR022635">
    <property type="entry name" value="DNA_polIII_beta_C"/>
</dbReference>
<evidence type="ECO:0000259" key="12">
    <source>
        <dbReference type="Pfam" id="PF02767"/>
    </source>
</evidence>
<protein>
    <submittedName>
        <fullName evidence="14">DNA polymerase III beta chain</fullName>
        <ecNumber evidence="14">2.7.7.7</ecNumber>
    </submittedName>
</protein>
<evidence type="ECO:0000256" key="3">
    <source>
        <dbReference type="ARBA" id="ARBA00010752"/>
    </source>
</evidence>
<keyword evidence="14" id="KW-0614">Plasmid</keyword>
<evidence type="ECO:0000313" key="14">
    <source>
        <dbReference type="EMBL" id="VEU56593.1"/>
    </source>
</evidence>
<evidence type="ECO:0000256" key="4">
    <source>
        <dbReference type="ARBA" id="ARBA00011400"/>
    </source>
</evidence>
<comment type="similarity">
    <text evidence="3">Belongs to the beta sliding clamp family.</text>
</comment>
<evidence type="ECO:0000256" key="1">
    <source>
        <dbReference type="ARBA" id="ARBA00002266"/>
    </source>
</evidence>
<dbReference type="InterPro" id="IPR022634">
    <property type="entry name" value="DNA_polIII_beta_N"/>
</dbReference>
<dbReference type="InterPro" id="IPR022637">
    <property type="entry name" value="DNA_polIII_beta_cen"/>
</dbReference>
<name>A0A448ZZD6_METSV</name>
<dbReference type="SMART" id="SM00480">
    <property type="entry name" value="POL3Bc"/>
    <property type="match status" value="1"/>
</dbReference>
<dbReference type="InterPro" id="IPR046938">
    <property type="entry name" value="DNA_clamp_sf"/>
</dbReference>
<dbReference type="Pfam" id="PF00712">
    <property type="entry name" value="DNA_pol3_beta"/>
    <property type="match status" value="1"/>
</dbReference>
<evidence type="ECO:0000256" key="6">
    <source>
        <dbReference type="ARBA" id="ARBA00022679"/>
    </source>
</evidence>
<organism evidence="14">
    <name type="scientific">Metamycoplasma salivarium</name>
    <name type="common">Mycoplasma salivarium</name>
    <dbReference type="NCBI Taxonomy" id="2124"/>
    <lineage>
        <taxon>Bacteria</taxon>
        <taxon>Bacillati</taxon>
        <taxon>Mycoplasmatota</taxon>
        <taxon>Mycoplasmoidales</taxon>
        <taxon>Metamycoplasmataceae</taxon>
        <taxon>Metamycoplasma</taxon>
    </lineage>
</organism>
<dbReference type="GO" id="GO:0003887">
    <property type="term" value="F:DNA-directed DNA polymerase activity"/>
    <property type="evidence" value="ECO:0007669"/>
    <property type="project" value="UniProtKB-KW"/>
</dbReference>
<keyword evidence="5" id="KW-0963">Cytoplasm</keyword>
<comment type="function">
    <text evidence="1">Confers DNA tethering and processivity to DNA polymerases and other proteins. Acts as a clamp, forming a ring around DNA (a reaction catalyzed by the clamp-loading complex) which diffuses in an ATP-independent manner freely and bidirectionally along dsDNA. Initially characterized for its ability to contact the catalytic subunit of DNA polymerase III (Pol III), a complex, multichain enzyme responsible for most of the replicative synthesis in bacteria; Pol III exhibits 3'-5' exonuclease proofreading activity. The beta chain is required for initiation of replication as well as for processivity of DNA replication.</text>
</comment>
<geneLocation type="plasmid" evidence="14">
    <name>2</name>
</geneLocation>
<dbReference type="Gene3D" id="3.70.10.10">
    <property type="match status" value="1"/>
</dbReference>
<dbReference type="EMBL" id="LR214939">
    <property type="protein sequence ID" value="VEU56593.1"/>
    <property type="molecule type" value="Genomic_DNA"/>
</dbReference>
<gene>
    <name evidence="14" type="primary">dnaN_2</name>
    <name evidence="14" type="ORF">NCTC10113_01505</name>
</gene>
<dbReference type="Gene3D" id="3.10.150.10">
    <property type="entry name" value="DNA Polymerase III, subunit A, domain 2"/>
    <property type="match status" value="1"/>
</dbReference>
<comment type="subunit">
    <text evidence="4">Forms a ring-shaped head-to-tail homodimer around DNA which binds and tethers DNA polymerases and other proteins to the DNA. The DNA replisome complex has a single clamp-loading complex (3 tau and 1 each of delta, delta', psi and chi subunits) which binds 3 Pol III cores (1 core on the leading strand and 2 on the lagging strand) each with a beta sliding clamp dimer. Additional proteins in the replisome are other copies of gamma, psi and chi, Ssb, DNA helicase and RNA primase.</text>
</comment>
<keyword evidence="6 14" id="KW-0808">Transferase</keyword>
<dbReference type="GO" id="GO:0009360">
    <property type="term" value="C:DNA polymerase III complex"/>
    <property type="evidence" value="ECO:0007669"/>
    <property type="project" value="InterPro"/>
</dbReference>
<keyword evidence="8" id="KW-0235">DNA replication</keyword>
<dbReference type="GO" id="GO:0006271">
    <property type="term" value="P:DNA strand elongation involved in DNA replication"/>
    <property type="evidence" value="ECO:0007669"/>
    <property type="project" value="TreeGrafter"/>
</dbReference>
<dbReference type="GO" id="GO:0005737">
    <property type="term" value="C:cytoplasm"/>
    <property type="evidence" value="ECO:0007669"/>
    <property type="project" value="UniProtKB-SubCell"/>
</dbReference>
<dbReference type="SUPFAM" id="SSF55979">
    <property type="entry name" value="DNA clamp"/>
    <property type="match status" value="3"/>
</dbReference>